<evidence type="ECO:0000259" key="5">
    <source>
        <dbReference type="Pfam" id="PF00849"/>
    </source>
</evidence>
<gene>
    <name evidence="6" type="ORF">RHSIM_Rhsim05G0088600</name>
</gene>
<sequence length="465" mass="51672">MNLSSALFRRAVQPFAAASRGSTTLPLAFQDFQSQYSTATTDAVVTERKDENSKGNWFTLPPFNNSIVDGAALGRSCQDGVPMTPLPPPRRLSGSYGAALSFRGKCYNSRVRRESFDLTTSSDLGVQTHKHKLTRVAAKDPMNVGDQIFLPITVQEFPSETGKPECFCDEEEMEFLRSLELYKDSAIIVVNKPPGMPVQGGAGIRNSLDELAASYLRYDYTEPPRLVHRLDRDSSGILVMGRTQTSARVLHSIFREKTSGASSDDLQNIKRTLQRKYWALVIGSPRRSKGLISVPLKKMIVDDGKSERITVADDAQVMPSQHAVTEYRVIKSSCNGYTWLELSPLTGRKHQLRVHCAEVLGTPIVGDYKYGWQAHRKMKHLPGSIPEKLPTGERLPFGLELEKGSILEKQPLLHLHCKEMVLPNVSSALHHVQLSSDFDLSGLESLKLTAPLPSHMEKSWNILSS</sequence>
<dbReference type="InterPro" id="IPR006145">
    <property type="entry name" value="PsdUridine_synth_RsuA/RluA"/>
</dbReference>
<dbReference type="EMBL" id="WJXA01000005">
    <property type="protein sequence ID" value="KAF7143261.1"/>
    <property type="molecule type" value="Genomic_DNA"/>
</dbReference>
<feature type="domain" description="Pseudouridine synthase RsuA/RluA-like" evidence="5">
    <location>
        <begin position="187"/>
        <end position="357"/>
    </location>
</feature>
<evidence type="ECO:0000256" key="3">
    <source>
        <dbReference type="ARBA" id="ARBA00023128"/>
    </source>
</evidence>
<dbReference type="GO" id="GO:0005739">
    <property type="term" value="C:mitochondrion"/>
    <property type="evidence" value="ECO:0007669"/>
    <property type="project" value="UniProtKB-SubCell"/>
</dbReference>
<keyword evidence="3" id="KW-0496">Mitochondrion</keyword>
<keyword evidence="7" id="KW-1185">Reference proteome</keyword>
<dbReference type="GO" id="GO:0003723">
    <property type="term" value="F:RNA binding"/>
    <property type="evidence" value="ECO:0007669"/>
    <property type="project" value="InterPro"/>
</dbReference>
<dbReference type="PANTHER" id="PTHR21600:SF81">
    <property type="entry name" value="21S RRNA PSEUDOURIDINE(2819) SYNTHASE"/>
    <property type="match status" value="1"/>
</dbReference>
<dbReference type="Pfam" id="PF00849">
    <property type="entry name" value="PseudoU_synth_2"/>
    <property type="match status" value="1"/>
</dbReference>
<dbReference type="PANTHER" id="PTHR21600">
    <property type="entry name" value="MITOCHONDRIAL RNA PSEUDOURIDINE SYNTHASE"/>
    <property type="match status" value="1"/>
</dbReference>
<dbReference type="SUPFAM" id="SSF55120">
    <property type="entry name" value="Pseudouridine synthase"/>
    <property type="match status" value="1"/>
</dbReference>
<evidence type="ECO:0000313" key="6">
    <source>
        <dbReference type="EMBL" id="KAF7143261.1"/>
    </source>
</evidence>
<evidence type="ECO:0000256" key="2">
    <source>
        <dbReference type="ARBA" id="ARBA00010876"/>
    </source>
</evidence>
<dbReference type="GO" id="GO:0009982">
    <property type="term" value="F:pseudouridine synthase activity"/>
    <property type="evidence" value="ECO:0007669"/>
    <property type="project" value="InterPro"/>
</dbReference>
<accession>A0A834LNJ0</accession>
<dbReference type="Gene3D" id="3.30.2350.10">
    <property type="entry name" value="Pseudouridine synthase"/>
    <property type="match status" value="1"/>
</dbReference>
<proteinExistence type="inferred from homology"/>
<protein>
    <recommendedName>
        <fullName evidence="5">Pseudouridine synthase RsuA/RluA-like domain-containing protein</fullName>
    </recommendedName>
</protein>
<evidence type="ECO:0000313" key="7">
    <source>
        <dbReference type="Proteomes" id="UP000626092"/>
    </source>
</evidence>
<dbReference type="Proteomes" id="UP000626092">
    <property type="component" value="Unassembled WGS sequence"/>
</dbReference>
<comment type="similarity">
    <text evidence="2">Belongs to the pseudouridine synthase RluA family.</text>
</comment>
<comment type="caution">
    <text evidence="6">The sequence shown here is derived from an EMBL/GenBank/DDBJ whole genome shotgun (WGS) entry which is preliminary data.</text>
</comment>
<dbReference type="InterPro" id="IPR020103">
    <property type="entry name" value="PsdUridine_synth_cat_dom_sf"/>
</dbReference>
<evidence type="ECO:0000256" key="1">
    <source>
        <dbReference type="ARBA" id="ARBA00004173"/>
    </source>
</evidence>
<name>A0A834LNJ0_RHOSS</name>
<organism evidence="6 7">
    <name type="scientific">Rhododendron simsii</name>
    <name type="common">Sims's rhododendron</name>
    <dbReference type="NCBI Taxonomy" id="118357"/>
    <lineage>
        <taxon>Eukaryota</taxon>
        <taxon>Viridiplantae</taxon>
        <taxon>Streptophyta</taxon>
        <taxon>Embryophyta</taxon>
        <taxon>Tracheophyta</taxon>
        <taxon>Spermatophyta</taxon>
        <taxon>Magnoliopsida</taxon>
        <taxon>eudicotyledons</taxon>
        <taxon>Gunneridae</taxon>
        <taxon>Pentapetalae</taxon>
        <taxon>asterids</taxon>
        <taxon>Ericales</taxon>
        <taxon>Ericaceae</taxon>
        <taxon>Ericoideae</taxon>
        <taxon>Rhodoreae</taxon>
        <taxon>Rhododendron</taxon>
    </lineage>
</organism>
<comment type="subcellular location">
    <subcellularLocation>
        <location evidence="1">Mitochondrion</location>
    </subcellularLocation>
</comment>
<evidence type="ECO:0000256" key="4">
    <source>
        <dbReference type="ARBA" id="ARBA00023235"/>
    </source>
</evidence>
<reference evidence="6" key="1">
    <citation type="submission" date="2019-11" db="EMBL/GenBank/DDBJ databases">
        <authorList>
            <person name="Liu Y."/>
            <person name="Hou J."/>
            <person name="Li T.-Q."/>
            <person name="Guan C.-H."/>
            <person name="Wu X."/>
            <person name="Wu H.-Z."/>
            <person name="Ling F."/>
            <person name="Zhang R."/>
            <person name="Shi X.-G."/>
            <person name="Ren J.-P."/>
            <person name="Chen E.-F."/>
            <person name="Sun J.-M."/>
        </authorList>
    </citation>
    <scope>NUCLEOTIDE SEQUENCE</scope>
    <source>
        <strain evidence="6">Adult_tree_wgs_1</strain>
        <tissue evidence="6">Leaves</tissue>
    </source>
</reference>
<dbReference type="InterPro" id="IPR050188">
    <property type="entry name" value="RluA_PseudoU_synthase"/>
</dbReference>
<keyword evidence="4" id="KW-0413">Isomerase</keyword>
<dbReference type="AlphaFoldDB" id="A0A834LNJ0"/>
<dbReference type="GO" id="GO:0000455">
    <property type="term" value="P:enzyme-directed rRNA pseudouridine synthesis"/>
    <property type="evidence" value="ECO:0007669"/>
    <property type="project" value="TreeGrafter"/>
</dbReference>
<dbReference type="OrthoDB" id="428658at2759"/>
<dbReference type="CDD" id="cd02869">
    <property type="entry name" value="PseudoU_synth_RluA_like"/>
    <property type="match status" value="1"/>
</dbReference>